<keyword evidence="2 5" id="KW-0808">Transferase</keyword>
<proteinExistence type="inferred from homology"/>
<gene>
    <name evidence="5" type="ORF">CGSHiR3021_07332</name>
</gene>
<evidence type="ECO:0000313" key="6">
    <source>
        <dbReference type="Proteomes" id="UP000005596"/>
    </source>
</evidence>
<dbReference type="GO" id="GO:0016747">
    <property type="term" value="F:acyltransferase activity, transferring groups other than amino-acyl groups"/>
    <property type="evidence" value="ECO:0007669"/>
    <property type="project" value="InterPro"/>
</dbReference>
<dbReference type="InterPro" id="IPR020616">
    <property type="entry name" value="Thiolase_N"/>
</dbReference>
<feature type="domain" description="Thiolase N-terminal" evidence="4">
    <location>
        <begin position="4"/>
        <end position="93"/>
    </location>
</feature>
<dbReference type="Pfam" id="PF00108">
    <property type="entry name" value="Thiolase_N"/>
    <property type="match status" value="1"/>
</dbReference>
<evidence type="ECO:0000259" key="4">
    <source>
        <dbReference type="Pfam" id="PF00108"/>
    </source>
</evidence>
<dbReference type="SUPFAM" id="SSF53901">
    <property type="entry name" value="Thiolase-like"/>
    <property type="match status" value="1"/>
</dbReference>
<dbReference type="Proteomes" id="UP000005596">
    <property type="component" value="Unassembled WGS sequence"/>
</dbReference>
<name>A4NXC4_HAEIF</name>
<evidence type="ECO:0000256" key="3">
    <source>
        <dbReference type="ARBA" id="ARBA00023315"/>
    </source>
</evidence>
<dbReference type="BioCyc" id="HINF375063:G119K-735-MONOMER"/>
<evidence type="ECO:0000313" key="5">
    <source>
        <dbReference type="EMBL" id="EDK14240.1"/>
    </source>
</evidence>
<dbReference type="PANTHER" id="PTHR18919:SF164">
    <property type="entry name" value="ACETYL-COA ACETYLTRANSFERASE"/>
    <property type="match status" value="1"/>
</dbReference>
<protein>
    <submittedName>
        <fullName evidence="5">Acetyl-CoA acetyltransferase</fullName>
    </submittedName>
</protein>
<sequence>MENVVIVSAVRTPIGSFNGALSSVSAVDLGAIVIQEAIKRANIESALVNEVIMGNVLQAGLGQNPARQAALKAGIEKEIPSLTINKVCGSGLKKCRIRCTVYYQW</sequence>
<organism evidence="5 6">
    <name type="scientific">Haemophilus influenzae 22.4-21</name>
    <dbReference type="NCBI Taxonomy" id="375063"/>
    <lineage>
        <taxon>Bacteria</taxon>
        <taxon>Pseudomonadati</taxon>
        <taxon>Pseudomonadota</taxon>
        <taxon>Gammaproteobacteria</taxon>
        <taxon>Pasteurellales</taxon>
        <taxon>Pasteurellaceae</taxon>
        <taxon>Haemophilus</taxon>
    </lineage>
</organism>
<dbReference type="EMBL" id="AAZJ01000003">
    <property type="protein sequence ID" value="EDK14240.1"/>
    <property type="molecule type" value="Genomic_DNA"/>
</dbReference>
<evidence type="ECO:0000256" key="2">
    <source>
        <dbReference type="ARBA" id="ARBA00022679"/>
    </source>
</evidence>
<keyword evidence="3" id="KW-0012">Acyltransferase</keyword>
<accession>A4NXC4</accession>
<dbReference type="AlphaFoldDB" id="A4NXC4"/>
<dbReference type="Gene3D" id="3.40.47.10">
    <property type="match status" value="1"/>
</dbReference>
<dbReference type="InterPro" id="IPR016039">
    <property type="entry name" value="Thiolase-like"/>
</dbReference>
<evidence type="ECO:0000256" key="1">
    <source>
        <dbReference type="ARBA" id="ARBA00010982"/>
    </source>
</evidence>
<dbReference type="PANTHER" id="PTHR18919">
    <property type="entry name" value="ACETYL-COA C-ACYLTRANSFERASE"/>
    <property type="match status" value="1"/>
</dbReference>
<comment type="similarity">
    <text evidence="1">Belongs to the thiolase-like superfamily. Thiolase family.</text>
</comment>
<reference evidence="5 6" key="1">
    <citation type="journal article" date="2007" name="Genome Biol.">
        <title>Characterization and modeling of the Haemophilus influenzae core and supragenomes based on the complete genomic sequences of Rd and 12 clinical nontypeable strains.</title>
        <authorList>
            <person name="Hogg J.S."/>
            <person name="Hu F.Z."/>
            <person name="Janto B."/>
            <person name="Boissy R."/>
            <person name="Hayes J."/>
            <person name="Keefe R."/>
            <person name="Post J.C."/>
            <person name="Ehrlich G.D."/>
        </authorList>
    </citation>
    <scope>NUCLEOTIDE SEQUENCE [LARGE SCALE GENOMIC DNA]</scope>
    <source>
        <strain evidence="5 6">22.4-21</strain>
    </source>
</reference>